<comment type="caution">
    <text evidence="9">The sequence shown here is derived from an EMBL/GenBank/DDBJ whole genome shotgun (WGS) entry which is preliminary data.</text>
</comment>
<accession>A0A7C2FDN7</accession>
<dbReference type="HAMAP" id="MF_00317">
    <property type="entry name" value="DNApol_clamp_arch"/>
    <property type="match status" value="1"/>
</dbReference>
<gene>
    <name evidence="4" type="primary">pcn</name>
    <name evidence="9" type="ORF">ENP55_00515</name>
</gene>
<evidence type="ECO:0000256" key="5">
    <source>
        <dbReference type="RuleBase" id="RU003671"/>
    </source>
</evidence>
<dbReference type="InterPro" id="IPR046938">
    <property type="entry name" value="DNA_clamp_sf"/>
</dbReference>
<evidence type="ECO:0000313" key="9">
    <source>
        <dbReference type="EMBL" id="HEF86801.1"/>
    </source>
</evidence>
<dbReference type="PRINTS" id="PR00339">
    <property type="entry name" value="PCNACYCLIN"/>
</dbReference>
<name>A0A7C2FDN7_9CREN</name>
<sequence length="246" mass="27334">MIKIVIPEAKIFKELFEAVGKLVDEVSLNITTNGVFLRAMDISQIALIEVNLPRDMFLEYTVEEEGTLGFSTSNIQKVLKHVKKGENLVLWSDGSYVNFRVEGLVRREYRFRNLEVPVIDIPSAELETNVKAQLIASVINHAIQDVEVVGTIIEVEAPSTEELVFRGRGTGVNETMLKAGSVGLISLEVYEPSKSQYDISYLRSVMKLCKVSDVVFLGFSSDSPLLLDFQIGGTGKVRYIMAPVSI</sequence>
<reference evidence="9" key="1">
    <citation type="journal article" date="2020" name="mSystems">
        <title>Genome- and Community-Level Interaction Insights into Carbon Utilization and Element Cycling Functions of Hydrothermarchaeota in Hydrothermal Sediment.</title>
        <authorList>
            <person name="Zhou Z."/>
            <person name="Liu Y."/>
            <person name="Xu W."/>
            <person name="Pan J."/>
            <person name="Luo Z.H."/>
            <person name="Li M."/>
        </authorList>
    </citation>
    <scope>NUCLEOTIDE SEQUENCE [LARGE SCALE GENOMIC DNA]</scope>
    <source>
        <strain evidence="9">SpSt-23</strain>
    </source>
</reference>
<evidence type="ECO:0000259" key="8">
    <source>
        <dbReference type="Pfam" id="PF02747"/>
    </source>
</evidence>
<dbReference type="NCBIfam" id="NF002221">
    <property type="entry name" value="PRK01115.1-4"/>
    <property type="match status" value="1"/>
</dbReference>
<dbReference type="InterPro" id="IPR022649">
    <property type="entry name" value="Pr_cel_nuc_antig_C"/>
</dbReference>
<evidence type="ECO:0000256" key="3">
    <source>
        <dbReference type="ARBA" id="ARBA00023125"/>
    </source>
</evidence>
<feature type="domain" description="Proliferating cell nuclear antigen PCNA C-terminal" evidence="8">
    <location>
        <begin position="184"/>
        <end position="243"/>
    </location>
</feature>
<evidence type="ECO:0000256" key="6">
    <source>
        <dbReference type="RuleBase" id="RU003673"/>
    </source>
</evidence>
<dbReference type="InterPro" id="IPR000730">
    <property type="entry name" value="Pr_cel_nuc_antig"/>
</dbReference>
<comment type="function">
    <text evidence="4">Sliding clamp subunit that acts as a moving platform for DNA processing. Responsible for tethering the catalytic subunit of DNA polymerase and other proteins to DNA during high-speed replication.</text>
</comment>
<protein>
    <recommendedName>
        <fullName evidence="4">DNA polymerase sliding clamp</fullName>
    </recommendedName>
    <alternativeName>
        <fullName evidence="4">Proliferating cell nuclear antigen homolog</fullName>
        <shortName evidence="4">PCNA</shortName>
    </alternativeName>
</protein>
<comment type="similarity">
    <text evidence="1 4 5">Belongs to the PCNA family.</text>
</comment>
<dbReference type="GO" id="GO:0030337">
    <property type="term" value="F:DNA polymerase processivity factor activity"/>
    <property type="evidence" value="ECO:0007669"/>
    <property type="project" value="UniProtKB-UniRule"/>
</dbReference>
<evidence type="ECO:0000256" key="4">
    <source>
        <dbReference type="HAMAP-Rule" id="MF_00317"/>
    </source>
</evidence>
<dbReference type="CDD" id="cd00577">
    <property type="entry name" value="PCNA"/>
    <property type="match status" value="1"/>
</dbReference>
<dbReference type="Pfam" id="PF00705">
    <property type="entry name" value="PCNA_N"/>
    <property type="match status" value="1"/>
</dbReference>
<evidence type="ECO:0000259" key="7">
    <source>
        <dbReference type="Pfam" id="PF00705"/>
    </source>
</evidence>
<evidence type="ECO:0000256" key="1">
    <source>
        <dbReference type="ARBA" id="ARBA00010462"/>
    </source>
</evidence>
<dbReference type="InterPro" id="IPR022648">
    <property type="entry name" value="Pr_cel_nuc_antig_N"/>
</dbReference>
<keyword evidence="3 4" id="KW-0238">DNA-binding</keyword>
<dbReference type="GO" id="GO:0006275">
    <property type="term" value="P:regulation of DNA replication"/>
    <property type="evidence" value="ECO:0007669"/>
    <property type="project" value="UniProtKB-UniRule"/>
</dbReference>
<evidence type="ECO:0000256" key="2">
    <source>
        <dbReference type="ARBA" id="ARBA00022705"/>
    </source>
</evidence>
<dbReference type="EMBL" id="DSJT01000003">
    <property type="protein sequence ID" value="HEF86801.1"/>
    <property type="molecule type" value="Genomic_DNA"/>
</dbReference>
<dbReference type="GO" id="GO:0003677">
    <property type="term" value="F:DNA binding"/>
    <property type="evidence" value="ECO:0007669"/>
    <property type="project" value="UniProtKB-UniRule"/>
</dbReference>
<feature type="domain" description="Proliferating cell nuclear antigen PCNA N-terminal" evidence="7">
    <location>
        <begin position="1"/>
        <end position="94"/>
    </location>
</feature>
<dbReference type="PANTHER" id="PTHR11352">
    <property type="entry name" value="PROLIFERATING CELL NUCLEAR ANTIGEN"/>
    <property type="match status" value="1"/>
</dbReference>
<keyword evidence="2 4" id="KW-0235">DNA replication</keyword>
<dbReference type="SUPFAM" id="SSF55979">
    <property type="entry name" value="DNA clamp"/>
    <property type="match status" value="2"/>
</dbReference>
<dbReference type="Pfam" id="PF02747">
    <property type="entry name" value="PCNA_C"/>
    <property type="match status" value="1"/>
</dbReference>
<organism evidence="9">
    <name type="scientific">Thermosphaera aggregans</name>
    <dbReference type="NCBI Taxonomy" id="54254"/>
    <lineage>
        <taxon>Archaea</taxon>
        <taxon>Thermoproteota</taxon>
        <taxon>Thermoprotei</taxon>
        <taxon>Desulfurococcales</taxon>
        <taxon>Desulfurococcaceae</taxon>
        <taxon>Thermosphaera</taxon>
    </lineage>
</organism>
<comment type="function">
    <text evidence="6">Sliding clamp subunit. Responsible for tethering the catalytic subunit of DNA polymerase to DNA during high-speed replication.</text>
</comment>
<dbReference type="Gene3D" id="3.70.10.10">
    <property type="match status" value="1"/>
</dbReference>
<dbReference type="AlphaFoldDB" id="A0A7C2FDN7"/>
<proteinExistence type="inferred from homology"/>
<comment type="subunit">
    <text evidence="4">Homotrimer. The subunits circularize to form a toroid; DNA passes through its center. Replication factor C (RFC) is required to load the toroid on the DNA.</text>
</comment>
<dbReference type="PANTHER" id="PTHR11352:SF0">
    <property type="entry name" value="PROLIFERATING CELL NUCLEAR ANTIGEN"/>
    <property type="match status" value="1"/>
</dbReference>
<dbReference type="GO" id="GO:0006272">
    <property type="term" value="P:leading strand elongation"/>
    <property type="evidence" value="ECO:0007669"/>
    <property type="project" value="TreeGrafter"/>
</dbReference>